<sequence length="293" mass="32264">MRMNPQVRSFYDSATSTFTHLVYDQDGGRCAIVDPVLDYDSAQARTQTTSADRVLAFADQHALRVNWILETHAHADHLTAAAYLKRKTGARVAIGHGITRVQERFKALFGLEREFATDGRQFDRLFADGETFAIGQLQARAIATPGHTDDSLTYLIGDAAFVGDTVFAPETGTARADFPSGDARKLYRSIHTLFDLPRDTRLFLCHDYPSTGRQAHALSSLEDQAQRNVHIGGGIDEAAFVKMRTERDATLAAPRLILPSLQVNIRAGELPPPCANGIRYLRLPLNQLGVDAS</sequence>
<dbReference type="OrthoDB" id="9784009at2"/>
<evidence type="ECO:0000313" key="4">
    <source>
        <dbReference type="Proteomes" id="UP000237872"/>
    </source>
</evidence>
<dbReference type="GO" id="GO:0050313">
    <property type="term" value="F:sulfur dioxygenase activity"/>
    <property type="evidence" value="ECO:0007669"/>
    <property type="project" value="InterPro"/>
</dbReference>
<dbReference type="GO" id="GO:0016787">
    <property type="term" value="F:hydrolase activity"/>
    <property type="evidence" value="ECO:0007669"/>
    <property type="project" value="UniProtKB-KW"/>
</dbReference>
<protein>
    <submittedName>
        <fullName evidence="3">MBL fold metallo-hydrolase</fullName>
    </submittedName>
</protein>
<keyword evidence="3" id="KW-0378">Hydrolase</keyword>
<dbReference type="GO" id="GO:0006749">
    <property type="term" value="P:glutathione metabolic process"/>
    <property type="evidence" value="ECO:0007669"/>
    <property type="project" value="InterPro"/>
</dbReference>
<feature type="domain" description="Metallo-beta-lactamase" evidence="2">
    <location>
        <begin position="16"/>
        <end position="206"/>
    </location>
</feature>
<name>A0A2S7CYN9_9XANT</name>
<proteinExistence type="predicted"/>
<dbReference type="PANTHER" id="PTHR43084">
    <property type="entry name" value="PERSULFIDE DIOXYGENASE ETHE1"/>
    <property type="match status" value="1"/>
</dbReference>
<dbReference type="Proteomes" id="UP000237872">
    <property type="component" value="Unassembled WGS sequence"/>
</dbReference>
<dbReference type="InterPro" id="IPR051682">
    <property type="entry name" value="Mito_Persulfide_Diox"/>
</dbReference>
<dbReference type="InterPro" id="IPR044528">
    <property type="entry name" value="POD-like_MBL-fold"/>
</dbReference>
<accession>A0A2S7CYN9</accession>
<dbReference type="CDD" id="cd07724">
    <property type="entry name" value="POD-like_MBL-fold"/>
    <property type="match status" value="1"/>
</dbReference>
<dbReference type="EMBL" id="MDEC01000001">
    <property type="protein sequence ID" value="PPU66703.1"/>
    <property type="molecule type" value="Genomic_DNA"/>
</dbReference>
<dbReference type="Pfam" id="PF00753">
    <property type="entry name" value="Lactamase_B"/>
    <property type="match status" value="1"/>
</dbReference>
<evidence type="ECO:0000259" key="2">
    <source>
        <dbReference type="SMART" id="SM00849"/>
    </source>
</evidence>
<dbReference type="Gene3D" id="3.60.15.10">
    <property type="entry name" value="Ribonuclease Z/Hydroxyacylglutathione hydrolase-like"/>
    <property type="match status" value="1"/>
</dbReference>
<dbReference type="GO" id="GO:0070813">
    <property type="term" value="P:hydrogen sulfide metabolic process"/>
    <property type="evidence" value="ECO:0007669"/>
    <property type="project" value="TreeGrafter"/>
</dbReference>
<dbReference type="AlphaFoldDB" id="A0A2S7CYN9"/>
<organism evidence="3 4">
    <name type="scientific">Xanthomonas codiaei</name>
    <dbReference type="NCBI Taxonomy" id="56463"/>
    <lineage>
        <taxon>Bacteria</taxon>
        <taxon>Pseudomonadati</taxon>
        <taxon>Pseudomonadota</taxon>
        <taxon>Gammaproteobacteria</taxon>
        <taxon>Lysobacterales</taxon>
        <taxon>Lysobacteraceae</taxon>
        <taxon>Xanthomonas</taxon>
    </lineage>
</organism>
<dbReference type="InterPro" id="IPR001279">
    <property type="entry name" value="Metallo-B-lactamas"/>
</dbReference>
<dbReference type="InterPro" id="IPR036866">
    <property type="entry name" value="RibonucZ/Hydroxyglut_hydro"/>
</dbReference>
<evidence type="ECO:0000313" key="3">
    <source>
        <dbReference type="EMBL" id="PPU66703.1"/>
    </source>
</evidence>
<dbReference type="PANTHER" id="PTHR43084:SF1">
    <property type="entry name" value="PERSULFIDE DIOXYGENASE ETHE1, MITOCHONDRIAL"/>
    <property type="match status" value="1"/>
</dbReference>
<dbReference type="GO" id="GO:0046872">
    <property type="term" value="F:metal ion binding"/>
    <property type="evidence" value="ECO:0007669"/>
    <property type="project" value="UniProtKB-KW"/>
</dbReference>
<evidence type="ECO:0000256" key="1">
    <source>
        <dbReference type="ARBA" id="ARBA00022723"/>
    </source>
</evidence>
<dbReference type="SUPFAM" id="SSF56281">
    <property type="entry name" value="Metallo-hydrolase/oxidoreductase"/>
    <property type="match status" value="1"/>
</dbReference>
<gene>
    <name evidence="3" type="ORF">XcodCFBP4690_00740</name>
</gene>
<keyword evidence="1" id="KW-0479">Metal-binding</keyword>
<dbReference type="SMART" id="SM00849">
    <property type="entry name" value="Lactamase_B"/>
    <property type="match status" value="1"/>
</dbReference>
<reference evidence="3 4" key="1">
    <citation type="submission" date="2016-08" db="EMBL/GenBank/DDBJ databases">
        <authorList>
            <person name="Seilhamer J.J."/>
        </authorList>
    </citation>
    <scope>NUCLEOTIDE SEQUENCE [LARGE SCALE GENOMIC DNA]</scope>
    <source>
        <strain evidence="3 4">CFBP4690</strain>
    </source>
</reference>
<comment type="caution">
    <text evidence="3">The sequence shown here is derived from an EMBL/GenBank/DDBJ whole genome shotgun (WGS) entry which is preliminary data.</text>
</comment>